<dbReference type="AlphaFoldDB" id="A0A7I8BUL4"/>
<organism evidence="13 14">
    <name type="scientific">Paraburkholderia largidicola</name>
    <dbReference type="NCBI Taxonomy" id="3014751"/>
    <lineage>
        <taxon>Bacteria</taxon>
        <taxon>Pseudomonadati</taxon>
        <taxon>Pseudomonadota</taxon>
        <taxon>Betaproteobacteria</taxon>
        <taxon>Burkholderiales</taxon>
        <taxon>Burkholderiaceae</taxon>
        <taxon>Paraburkholderia</taxon>
    </lineage>
</organism>
<feature type="domain" description="ABC transporter" evidence="12">
    <location>
        <begin position="31"/>
        <end position="271"/>
    </location>
</feature>
<dbReference type="InterPro" id="IPR003439">
    <property type="entry name" value="ABC_transporter-like_ATP-bd"/>
</dbReference>
<dbReference type="InterPro" id="IPR017871">
    <property type="entry name" value="ABC_transporter-like_CS"/>
</dbReference>
<keyword evidence="6" id="KW-0997">Cell inner membrane</keyword>
<protein>
    <recommendedName>
        <fullName evidence="3">Cell division ATP-binding protein FtsE</fullName>
    </recommendedName>
</protein>
<keyword evidence="8 13" id="KW-0067">ATP-binding</keyword>
<comment type="similarity">
    <text evidence="2">Belongs to the ABC transporter superfamily.</text>
</comment>
<proteinExistence type="inferred from homology"/>
<dbReference type="FunFam" id="3.40.50.300:FF:000056">
    <property type="entry name" value="Cell division ATP-binding protein FtsE"/>
    <property type="match status" value="1"/>
</dbReference>
<evidence type="ECO:0000256" key="3">
    <source>
        <dbReference type="ARBA" id="ARBA00020019"/>
    </source>
</evidence>
<dbReference type="GO" id="GO:0005886">
    <property type="term" value="C:plasma membrane"/>
    <property type="evidence" value="ECO:0007669"/>
    <property type="project" value="UniProtKB-ARBA"/>
</dbReference>
<dbReference type="GO" id="GO:0005524">
    <property type="term" value="F:ATP binding"/>
    <property type="evidence" value="ECO:0007669"/>
    <property type="project" value="UniProtKB-KW"/>
</dbReference>
<evidence type="ECO:0000259" key="12">
    <source>
        <dbReference type="PROSITE" id="PS50893"/>
    </source>
</evidence>
<dbReference type="SMART" id="SM00382">
    <property type="entry name" value="AAA"/>
    <property type="match status" value="1"/>
</dbReference>
<dbReference type="InterPro" id="IPR018449">
    <property type="entry name" value="NIL_domain"/>
</dbReference>
<keyword evidence="11" id="KW-0472">Membrane</keyword>
<evidence type="ECO:0000256" key="7">
    <source>
        <dbReference type="ARBA" id="ARBA00022741"/>
    </source>
</evidence>
<sequence length="391" mass="41460">MTHLLDVAHFLEEGPALAIKPAPRDDTAPAVVFDDASKVFSTANGEHAVALANVRLDVRRGEIFGIIGRSGAGKSTLLRLVNGLEKPTSGAVRVNGVSVGELDERGLVTLRRRIGMVFQHFNLLSAKTVHDNIALPLRIAGVPKAAIEKKVSALLELVGLSAKRNAYPASLSGGQKQRVGIARALVHDPDILLCDEATSALDPETTQSILALLRDINRRLGLTIVLITHEMAVIREVCDTVAVIEQGGVVETGAVWRVFGAPQHDATRALLRTLVHDLPDDLAARLKPASADALPRDATDVLLDVRYTGANGHDPDIAALSAALAVDGGRVSFVHGGIDRIQGHAQGRLVVAAQLSGAEPEREAGALASRIAALIERARRHADHVEVLGYV</sequence>
<evidence type="ECO:0000313" key="13">
    <source>
        <dbReference type="EMBL" id="BCF92205.1"/>
    </source>
</evidence>
<evidence type="ECO:0000256" key="1">
    <source>
        <dbReference type="ARBA" id="ARBA00002579"/>
    </source>
</evidence>
<gene>
    <name evidence="13" type="primary">metN2</name>
    <name evidence="13" type="ORF">PPGU16_52720</name>
</gene>
<keyword evidence="5" id="KW-1003">Cell membrane</keyword>
<keyword evidence="4" id="KW-0813">Transport</keyword>
<keyword evidence="14" id="KW-1185">Reference proteome</keyword>
<dbReference type="InterPro" id="IPR041701">
    <property type="entry name" value="MetN_ABC"/>
</dbReference>
<dbReference type="CDD" id="cd03258">
    <property type="entry name" value="ABC_MetN_methionine_transporter"/>
    <property type="match status" value="1"/>
</dbReference>
<evidence type="ECO:0000256" key="8">
    <source>
        <dbReference type="ARBA" id="ARBA00022840"/>
    </source>
</evidence>
<dbReference type="InterPro" id="IPR050086">
    <property type="entry name" value="MetN_ABC_transporter-like"/>
</dbReference>
<dbReference type="SUPFAM" id="SSF55021">
    <property type="entry name" value="ACT-like"/>
    <property type="match status" value="1"/>
</dbReference>
<dbReference type="PANTHER" id="PTHR43166">
    <property type="entry name" value="AMINO ACID IMPORT ATP-BINDING PROTEIN"/>
    <property type="match status" value="1"/>
</dbReference>
<dbReference type="KEGG" id="plad:PPGU16_52720"/>
<evidence type="ECO:0000256" key="5">
    <source>
        <dbReference type="ARBA" id="ARBA00022475"/>
    </source>
</evidence>
<dbReference type="InterPro" id="IPR045865">
    <property type="entry name" value="ACT-like_dom_sf"/>
</dbReference>
<dbReference type="SMART" id="SM00930">
    <property type="entry name" value="NIL"/>
    <property type="match status" value="1"/>
</dbReference>
<evidence type="ECO:0000256" key="6">
    <source>
        <dbReference type="ARBA" id="ARBA00022519"/>
    </source>
</evidence>
<dbReference type="InterPro" id="IPR003593">
    <property type="entry name" value="AAA+_ATPase"/>
</dbReference>
<evidence type="ECO:0000256" key="4">
    <source>
        <dbReference type="ARBA" id="ARBA00022448"/>
    </source>
</evidence>
<dbReference type="GO" id="GO:0006865">
    <property type="term" value="P:amino acid transport"/>
    <property type="evidence" value="ECO:0007669"/>
    <property type="project" value="UniProtKB-KW"/>
</dbReference>
<name>A0A7I8BUL4_9BURK</name>
<dbReference type="Proteomes" id="UP000510888">
    <property type="component" value="Chromosome 2"/>
</dbReference>
<accession>A0A7I8BUL4</accession>
<comment type="function">
    <text evidence="1">Part of the ABC transporter FtsEX involved in cellular division. Important for assembly or stability of the septal ring.</text>
</comment>
<dbReference type="PANTHER" id="PTHR43166:SF30">
    <property type="entry name" value="METHIONINE IMPORT ATP-BINDING PROTEIN METN"/>
    <property type="match status" value="1"/>
</dbReference>
<keyword evidence="9" id="KW-1278">Translocase</keyword>
<keyword evidence="7" id="KW-0547">Nucleotide-binding</keyword>
<dbReference type="Pfam" id="PF09383">
    <property type="entry name" value="NIL"/>
    <property type="match status" value="1"/>
</dbReference>
<keyword evidence="10" id="KW-0029">Amino-acid transport</keyword>
<dbReference type="EMBL" id="AP023175">
    <property type="protein sequence ID" value="BCF92205.1"/>
    <property type="molecule type" value="Genomic_DNA"/>
</dbReference>
<dbReference type="Gene3D" id="3.40.50.300">
    <property type="entry name" value="P-loop containing nucleotide triphosphate hydrolases"/>
    <property type="match status" value="1"/>
</dbReference>
<evidence type="ECO:0000313" key="14">
    <source>
        <dbReference type="Proteomes" id="UP000510888"/>
    </source>
</evidence>
<dbReference type="InterPro" id="IPR027417">
    <property type="entry name" value="P-loop_NTPase"/>
</dbReference>
<evidence type="ECO:0000256" key="9">
    <source>
        <dbReference type="ARBA" id="ARBA00022967"/>
    </source>
</evidence>
<dbReference type="GO" id="GO:0016887">
    <property type="term" value="F:ATP hydrolysis activity"/>
    <property type="evidence" value="ECO:0007669"/>
    <property type="project" value="InterPro"/>
</dbReference>
<evidence type="ECO:0000256" key="11">
    <source>
        <dbReference type="ARBA" id="ARBA00023136"/>
    </source>
</evidence>
<evidence type="ECO:0000256" key="10">
    <source>
        <dbReference type="ARBA" id="ARBA00022970"/>
    </source>
</evidence>
<dbReference type="Gene3D" id="3.30.70.260">
    <property type="match status" value="1"/>
</dbReference>
<reference evidence="13 14" key="1">
    <citation type="journal article" date="2020" name="Genes (Basel)">
        <title>Genomic Comparison of Insect Gut Symbionts from Divergent Burkholderia Subclades.</title>
        <authorList>
            <person name="Takeshita K."/>
            <person name="Kikuchi Y."/>
        </authorList>
    </citation>
    <scope>NUCLEOTIDE SEQUENCE [LARGE SCALE GENOMIC DNA]</scope>
    <source>
        <strain evidence="13 14">PGU16</strain>
    </source>
</reference>
<dbReference type="SUPFAM" id="SSF52540">
    <property type="entry name" value="P-loop containing nucleoside triphosphate hydrolases"/>
    <property type="match status" value="1"/>
</dbReference>
<dbReference type="PROSITE" id="PS50893">
    <property type="entry name" value="ABC_TRANSPORTER_2"/>
    <property type="match status" value="1"/>
</dbReference>
<dbReference type="PROSITE" id="PS00211">
    <property type="entry name" value="ABC_TRANSPORTER_1"/>
    <property type="match status" value="1"/>
</dbReference>
<dbReference type="Pfam" id="PF00005">
    <property type="entry name" value="ABC_tran"/>
    <property type="match status" value="1"/>
</dbReference>
<evidence type="ECO:0000256" key="2">
    <source>
        <dbReference type="ARBA" id="ARBA00005417"/>
    </source>
</evidence>
<dbReference type="RefSeq" id="WP_180723379.1">
    <property type="nucleotide sequence ID" value="NZ_AP023175.1"/>
</dbReference>